<dbReference type="InterPro" id="IPR016162">
    <property type="entry name" value="Ald_DH_N"/>
</dbReference>
<dbReference type="EMBL" id="MNCJ02000316">
    <property type="protein sequence ID" value="KAF5820618.1"/>
    <property type="molecule type" value="Genomic_DNA"/>
</dbReference>
<dbReference type="EC" id="1.2.1.24" evidence="3"/>
<reference evidence="3" key="2">
    <citation type="submission" date="2020-06" db="EMBL/GenBank/DDBJ databases">
        <title>Helianthus annuus Genome sequencing and assembly Release 2.</title>
        <authorList>
            <person name="Gouzy J."/>
            <person name="Langlade N."/>
            <person name="Munos S."/>
        </authorList>
    </citation>
    <scope>NUCLEOTIDE SEQUENCE</scope>
    <source>
        <tissue evidence="3">Leaves</tissue>
    </source>
</reference>
<dbReference type="GO" id="GO:0009450">
    <property type="term" value="P:gamma-aminobutyric acid catabolic process"/>
    <property type="evidence" value="ECO:0000318"/>
    <property type="project" value="GO_Central"/>
</dbReference>
<gene>
    <name evidence="3" type="ORF">HanXRQr2_Chr01g0004221</name>
</gene>
<evidence type="ECO:0000313" key="4">
    <source>
        <dbReference type="Proteomes" id="UP000215914"/>
    </source>
</evidence>
<comment type="caution">
    <text evidence="3">The sequence shown here is derived from an EMBL/GenBank/DDBJ whole genome shotgun (WGS) entry which is preliminary data.</text>
</comment>
<evidence type="ECO:0000259" key="2">
    <source>
        <dbReference type="Pfam" id="PF00171"/>
    </source>
</evidence>
<dbReference type="Gene3D" id="3.40.605.10">
    <property type="entry name" value="Aldehyde Dehydrogenase, Chain A, domain 1"/>
    <property type="match status" value="1"/>
</dbReference>
<sequence>MIARKVGPALASGCTLVIKPSELTPLIALAAAELALQLGIPPGVLNVVMGDPPSIGVSLLESTQVRKITFTGSTGVGKKLMAGASETVKKVSLELGRNAPCIIFDDADLELAVKVCQLNSITLDNNVYAQIEYLCKKRGCTWGHWIFCNWCNILWCDRNYQKVDSRNTSESWRSLGSSHCWCFRQVTVFLDCCLTCICQVMIAFVNKSINFLIYFNK</sequence>
<dbReference type="PANTHER" id="PTHR43353:SF5">
    <property type="entry name" value="SUCCINATE-SEMIALDEHYDE DEHYDROGENASE, MITOCHONDRIAL"/>
    <property type="match status" value="1"/>
</dbReference>
<feature type="domain" description="Aldehyde dehydrogenase" evidence="2">
    <location>
        <begin position="1"/>
        <end position="116"/>
    </location>
</feature>
<accession>A0A9K3JRT5</accession>
<keyword evidence="1 3" id="KW-0560">Oxidoreductase</keyword>
<keyword evidence="4" id="KW-1185">Reference proteome</keyword>
<evidence type="ECO:0000313" key="3">
    <source>
        <dbReference type="EMBL" id="KAF5820618.1"/>
    </source>
</evidence>
<name>A0A9K3JRT5_HELAN</name>
<dbReference type="SUPFAM" id="SSF53720">
    <property type="entry name" value="ALDH-like"/>
    <property type="match status" value="1"/>
</dbReference>
<dbReference type="InterPro" id="IPR015590">
    <property type="entry name" value="Aldehyde_DH_dom"/>
</dbReference>
<evidence type="ECO:0000256" key="1">
    <source>
        <dbReference type="ARBA" id="ARBA00023002"/>
    </source>
</evidence>
<dbReference type="Proteomes" id="UP000215914">
    <property type="component" value="Unassembled WGS sequence"/>
</dbReference>
<organism evidence="3 4">
    <name type="scientific">Helianthus annuus</name>
    <name type="common">Common sunflower</name>
    <dbReference type="NCBI Taxonomy" id="4232"/>
    <lineage>
        <taxon>Eukaryota</taxon>
        <taxon>Viridiplantae</taxon>
        <taxon>Streptophyta</taxon>
        <taxon>Embryophyta</taxon>
        <taxon>Tracheophyta</taxon>
        <taxon>Spermatophyta</taxon>
        <taxon>Magnoliopsida</taxon>
        <taxon>eudicotyledons</taxon>
        <taxon>Gunneridae</taxon>
        <taxon>Pentapetalae</taxon>
        <taxon>asterids</taxon>
        <taxon>campanulids</taxon>
        <taxon>Asterales</taxon>
        <taxon>Asteraceae</taxon>
        <taxon>Asteroideae</taxon>
        <taxon>Heliantheae alliance</taxon>
        <taxon>Heliantheae</taxon>
        <taxon>Helianthus</taxon>
    </lineage>
</organism>
<proteinExistence type="predicted"/>
<dbReference type="AlphaFoldDB" id="A0A9K3JRT5"/>
<dbReference type="InterPro" id="IPR016161">
    <property type="entry name" value="Ald_DH/histidinol_DH"/>
</dbReference>
<dbReference type="Pfam" id="PF00171">
    <property type="entry name" value="Aldedh"/>
    <property type="match status" value="1"/>
</dbReference>
<dbReference type="PANTHER" id="PTHR43353">
    <property type="entry name" value="SUCCINATE-SEMIALDEHYDE DEHYDROGENASE, MITOCHONDRIAL"/>
    <property type="match status" value="1"/>
</dbReference>
<dbReference type="GO" id="GO:0004777">
    <property type="term" value="F:succinate-semialdehyde dehydrogenase (NAD+) activity"/>
    <property type="evidence" value="ECO:0000318"/>
    <property type="project" value="GO_Central"/>
</dbReference>
<protein>
    <submittedName>
        <fullName evidence="3">Succinate-semialdehyde dehydrogenase (NAD(+))</fullName>
        <ecNumber evidence="3">1.2.1.24</ecNumber>
    </submittedName>
</protein>
<reference evidence="3" key="1">
    <citation type="journal article" date="2017" name="Nature">
        <title>The sunflower genome provides insights into oil metabolism, flowering and Asterid evolution.</title>
        <authorList>
            <person name="Badouin H."/>
            <person name="Gouzy J."/>
            <person name="Grassa C.J."/>
            <person name="Murat F."/>
            <person name="Staton S.E."/>
            <person name="Cottret L."/>
            <person name="Lelandais-Briere C."/>
            <person name="Owens G.L."/>
            <person name="Carrere S."/>
            <person name="Mayjonade B."/>
            <person name="Legrand L."/>
            <person name="Gill N."/>
            <person name="Kane N.C."/>
            <person name="Bowers J.E."/>
            <person name="Hubner S."/>
            <person name="Bellec A."/>
            <person name="Berard A."/>
            <person name="Berges H."/>
            <person name="Blanchet N."/>
            <person name="Boniface M.C."/>
            <person name="Brunel D."/>
            <person name="Catrice O."/>
            <person name="Chaidir N."/>
            <person name="Claudel C."/>
            <person name="Donnadieu C."/>
            <person name="Faraut T."/>
            <person name="Fievet G."/>
            <person name="Helmstetter N."/>
            <person name="King M."/>
            <person name="Knapp S.J."/>
            <person name="Lai Z."/>
            <person name="Le Paslier M.C."/>
            <person name="Lippi Y."/>
            <person name="Lorenzon L."/>
            <person name="Mandel J.R."/>
            <person name="Marage G."/>
            <person name="Marchand G."/>
            <person name="Marquand E."/>
            <person name="Bret-Mestries E."/>
            <person name="Morien E."/>
            <person name="Nambeesan S."/>
            <person name="Nguyen T."/>
            <person name="Pegot-Espagnet P."/>
            <person name="Pouilly N."/>
            <person name="Raftis F."/>
            <person name="Sallet E."/>
            <person name="Schiex T."/>
            <person name="Thomas J."/>
            <person name="Vandecasteele C."/>
            <person name="Vares D."/>
            <person name="Vear F."/>
            <person name="Vautrin S."/>
            <person name="Crespi M."/>
            <person name="Mangin B."/>
            <person name="Burke J.M."/>
            <person name="Salse J."/>
            <person name="Munos S."/>
            <person name="Vincourt P."/>
            <person name="Rieseberg L.H."/>
            <person name="Langlade N.B."/>
        </authorList>
    </citation>
    <scope>NUCLEOTIDE SEQUENCE</scope>
    <source>
        <tissue evidence="3">Leaves</tissue>
    </source>
</reference>
<dbReference type="InterPro" id="IPR050740">
    <property type="entry name" value="Aldehyde_DH_Superfamily"/>
</dbReference>
<dbReference type="Gramene" id="mRNA:HanXRQr2_Chr01g0004221">
    <property type="protein sequence ID" value="mRNA:HanXRQr2_Chr01g0004221"/>
    <property type="gene ID" value="HanXRQr2_Chr01g0004221"/>
</dbReference>